<keyword evidence="3" id="KW-1003">Cell membrane</keyword>
<keyword evidence="4 7" id="KW-0812">Transmembrane</keyword>
<reference evidence="8 9" key="1">
    <citation type="submission" date="2018-06" db="EMBL/GenBank/DDBJ databases">
        <title>Genomic Encyclopedia of Archaeal and Bacterial Type Strains, Phase II (KMG-II): from individual species to whole genera.</title>
        <authorList>
            <person name="Goeker M."/>
        </authorList>
    </citation>
    <scope>NUCLEOTIDE SEQUENCE [LARGE SCALE GENOMIC DNA]</scope>
    <source>
        <strain evidence="8 9">ATCC BAA-1881</strain>
    </source>
</reference>
<name>A0A326U9U2_THEHA</name>
<feature type="transmembrane region" description="Helical" evidence="7">
    <location>
        <begin position="210"/>
        <end position="235"/>
    </location>
</feature>
<evidence type="ECO:0000313" key="9">
    <source>
        <dbReference type="Proteomes" id="UP000248806"/>
    </source>
</evidence>
<feature type="transmembrane region" description="Helical" evidence="7">
    <location>
        <begin position="339"/>
        <end position="357"/>
    </location>
</feature>
<keyword evidence="9" id="KW-1185">Reference proteome</keyword>
<dbReference type="InterPro" id="IPR014047">
    <property type="entry name" value="Chr_Tranpt_l_chain"/>
</dbReference>
<feature type="transmembrane region" description="Helical" evidence="7">
    <location>
        <begin position="119"/>
        <end position="139"/>
    </location>
</feature>
<evidence type="ECO:0000313" key="8">
    <source>
        <dbReference type="EMBL" id="PZW24021.1"/>
    </source>
</evidence>
<dbReference type="EMBL" id="QKUF01000023">
    <property type="protein sequence ID" value="PZW24021.1"/>
    <property type="molecule type" value="Genomic_DNA"/>
</dbReference>
<dbReference type="Proteomes" id="UP000248806">
    <property type="component" value="Unassembled WGS sequence"/>
</dbReference>
<dbReference type="PIRSF" id="PIRSF004810">
    <property type="entry name" value="ChrA"/>
    <property type="match status" value="1"/>
</dbReference>
<evidence type="ECO:0000256" key="1">
    <source>
        <dbReference type="ARBA" id="ARBA00004651"/>
    </source>
</evidence>
<sequence length="381" mass="41616">MSESKQLNHRGRLAEVAGVFLRLGCTAFGGPAAHIAMMREEVVRRRRWVDDQTFLDLLGVVNLIPGPNSTELAIHLGYVRAGWPGLIVAGVCFIVPAMLIVLAFAWAYVTFGSLPQVGWLLYGIKPVIIAIVAVSLWGLGKTVLRGWFAVVMAALLMGLYLLNVNEVLVLFGGGIAYALLRMLGRKLHLFSFSLPSLLLFAPMHATPEGLLTLFLTFLKIGAILYGSGYVLLAFLRDDFVLSLHWLTDQQLLDAITVGQFTPGPVFTTSTFIGYLIAGWQGALLATLGIFLPSFIFVGLIHRLASTLRRFVWTSLVLDGINTAAFALMGGVLLQLGQQALPDPLTWGIALGALLILLRWNVNSAWLILAGAAIGLLRYWWF</sequence>
<proteinExistence type="inferred from homology"/>
<gene>
    <name evidence="8" type="ORF">EI42_04712</name>
</gene>
<dbReference type="AlphaFoldDB" id="A0A326U9U2"/>
<evidence type="ECO:0000256" key="4">
    <source>
        <dbReference type="ARBA" id="ARBA00022692"/>
    </source>
</evidence>
<feature type="transmembrane region" description="Helical" evidence="7">
    <location>
        <begin position="364"/>
        <end position="380"/>
    </location>
</feature>
<dbReference type="NCBIfam" id="TIGR00937">
    <property type="entry name" value="2A51"/>
    <property type="match status" value="1"/>
</dbReference>
<feature type="transmembrane region" description="Helical" evidence="7">
    <location>
        <begin position="86"/>
        <end position="107"/>
    </location>
</feature>
<feature type="transmembrane region" description="Helical" evidence="7">
    <location>
        <begin position="146"/>
        <end position="162"/>
    </location>
</feature>
<keyword evidence="6 7" id="KW-0472">Membrane</keyword>
<accession>A0A326U9U2</accession>
<evidence type="ECO:0000256" key="6">
    <source>
        <dbReference type="ARBA" id="ARBA00023136"/>
    </source>
</evidence>
<dbReference type="GO" id="GO:0015109">
    <property type="term" value="F:chromate transmembrane transporter activity"/>
    <property type="evidence" value="ECO:0007669"/>
    <property type="project" value="InterPro"/>
</dbReference>
<comment type="caution">
    <text evidence="8">The sequence shown here is derived from an EMBL/GenBank/DDBJ whole genome shotgun (WGS) entry which is preliminary data.</text>
</comment>
<organism evidence="8 9">
    <name type="scientific">Thermosporothrix hazakensis</name>
    <dbReference type="NCBI Taxonomy" id="644383"/>
    <lineage>
        <taxon>Bacteria</taxon>
        <taxon>Bacillati</taxon>
        <taxon>Chloroflexota</taxon>
        <taxon>Ktedonobacteria</taxon>
        <taxon>Ktedonobacterales</taxon>
        <taxon>Thermosporotrichaceae</taxon>
        <taxon>Thermosporothrix</taxon>
    </lineage>
</organism>
<evidence type="ECO:0000256" key="2">
    <source>
        <dbReference type="ARBA" id="ARBA00005262"/>
    </source>
</evidence>
<comment type="similarity">
    <text evidence="2">Belongs to the chromate ion transporter (CHR) (TC 2.A.51) family.</text>
</comment>
<feature type="transmembrane region" description="Helical" evidence="7">
    <location>
        <begin position="20"/>
        <end position="37"/>
    </location>
</feature>
<feature type="transmembrane region" description="Helical" evidence="7">
    <location>
        <begin position="271"/>
        <end position="298"/>
    </location>
</feature>
<dbReference type="InterPro" id="IPR003370">
    <property type="entry name" value="Chromate_transpt"/>
</dbReference>
<comment type="subcellular location">
    <subcellularLocation>
        <location evidence="1">Cell membrane</location>
        <topology evidence="1">Multi-pass membrane protein</topology>
    </subcellularLocation>
</comment>
<evidence type="ECO:0000256" key="3">
    <source>
        <dbReference type="ARBA" id="ARBA00022475"/>
    </source>
</evidence>
<dbReference type="PANTHER" id="PTHR33567:SF3">
    <property type="entry name" value="CHROMATE ION TRANSPORTER (EUROFUNG)"/>
    <property type="match status" value="1"/>
</dbReference>
<dbReference type="PANTHER" id="PTHR33567">
    <property type="entry name" value="CHROMATE ION TRANSPORTER (EUROFUNG)"/>
    <property type="match status" value="1"/>
</dbReference>
<feature type="transmembrane region" description="Helical" evidence="7">
    <location>
        <begin position="310"/>
        <end position="333"/>
    </location>
</feature>
<keyword evidence="5 7" id="KW-1133">Transmembrane helix</keyword>
<evidence type="ECO:0000256" key="7">
    <source>
        <dbReference type="SAM" id="Phobius"/>
    </source>
</evidence>
<dbReference type="GO" id="GO:0005886">
    <property type="term" value="C:plasma membrane"/>
    <property type="evidence" value="ECO:0007669"/>
    <property type="project" value="UniProtKB-SubCell"/>
</dbReference>
<dbReference type="Pfam" id="PF02417">
    <property type="entry name" value="Chromate_transp"/>
    <property type="match status" value="2"/>
</dbReference>
<dbReference type="RefSeq" id="WP_211326322.1">
    <property type="nucleotide sequence ID" value="NZ_BIFX01000002.1"/>
</dbReference>
<protein>
    <submittedName>
        <fullName evidence="8">Chromate transporter</fullName>
    </submittedName>
</protein>
<evidence type="ECO:0000256" key="5">
    <source>
        <dbReference type="ARBA" id="ARBA00022989"/>
    </source>
</evidence>